<gene>
    <name evidence="1" type="ORF">C5167_013370</name>
</gene>
<name>A0A4Y7J377_PAPSO</name>
<reference evidence="1 2" key="1">
    <citation type="journal article" date="2018" name="Science">
        <title>The opium poppy genome and morphinan production.</title>
        <authorList>
            <person name="Guo L."/>
            <person name="Winzer T."/>
            <person name="Yang X."/>
            <person name="Li Y."/>
            <person name="Ning Z."/>
            <person name="He Z."/>
            <person name="Teodor R."/>
            <person name="Lu Y."/>
            <person name="Bowser T.A."/>
            <person name="Graham I.A."/>
            <person name="Ye K."/>
        </authorList>
    </citation>
    <scope>NUCLEOTIDE SEQUENCE [LARGE SCALE GENOMIC DNA]</scope>
    <source>
        <strain evidence="2">cv. HN1</strain>
        <tissue evidence="1">Leaves</tissue>
    </source>
</reference>
<dbReference type="AlphaFoldDB" id="A0A4Y7J377"/>
<evidence type="ECO:0000313" key="2">
    <source>
        <dbReference type="Proteomes" id="UP000316621"/>
    </source>
</evidence>
<protein>
    <submittedName>
        <fullName evidence="1">Uncharacterized protein</fullName>
    </submittedName>
</protein>
<keyword evidence="2" id="KW-1185">Reference proteome</keyword>
<evidence type="ECO:0000313" key="1">
    <source>
        <dbReference type="EMBL" id="RZC54512.1"/>
    </source>
</evidence>
<organism evidence="1 2">
    <name type="scientific">Papaver somniferum</name>
    <name type="common">Opium poppy</name>
    <dbReference type="NCBI Taxonomy" id="3469"/>
    <lineage>
        <taxon>Eukaryota</taxon>
        <taxon>Viridiplantae</taxon>
        <taxon>Streptophyta</taxon>
        <taxon>Embryophyta</taxon>
        <taxon>Tracheophyta</taxon>
        <taxon>Spermatophyta</taxon>
        <taxon>Magnoliopsida</taxon>
        <taxon>Ranunculales</taxon>
        <taxon>Papaveraceae</taxon>
        <taxon>Papaveroideae</taxon>
        <taxon>Papaver</taxon>
    </lineage>
</organism>
<dbReference type="Proteomes" id="UP000316621">
    <property type="component" value="Chromosome 3"/>
</dbReference>
<sequence length="64" mass="7613">MEKGLRPHDVFNDLNFRTILQLRWVNVKMRESNVTSYIKRAEELLAKIDDNCSLIHIEDHFSVL</sequence>
<proteinExistence type="predicted"/>
<dbReference type="Gramene" id="RZC54512">
    <property type="protein sequence ID" value="RZC54512"/>
    <property type="gene ID" value="C5167_013370"/>
</dbReference>
<accession>A0A4Y7J377</accession>
<dbReference type="EMBL" id="CM010717">
    <property type="protein sequence ID" value="RZC54512.1"/>
    <property type="molecule type" value="Genomic_DNA"/>
</dbReference>